<evidence type="ECO:0000313" key="1">
    <source>
        <dbReference type="EMBL" id="MBB4917715.1"/>
    </source>
</evidence>
<comment type="caution">
    <text evidence="1">The sequence shown here is derived from an EMBL/GenBank/DDBJ whole genome shotgun (WGS) entry which is preliminary data.</text>
</comment>
<dbReference type="AlphaFoldDB" id="A0A7W7VPW5"/>
<accession>A0A7W7VPW5</accession>
<evidence type="ECO:0000313" key="2">
    <source>
        <dbReference type="Proteomes" id="UP000552644"/>
    </source>
</evidence>
<proteinExistence type="predicted"/>
<sequence length="384" mass="41862">MEEAAAFPSLAVFVAYLRGSGWTLEDDDGRTTLWRPVRSDMETMMRIVLPNRQEVRDYAERADEALRTLAYVERRLPQEVSADMSFGGADNVSVRLTPDAPAGEAPLFLAHSAISALRNYVVASATALDADYLVLPPRRPQRAESYAAQTRISTQPGSFVLSLALPLVDAYTEGATASAAGQESLLDIPPRPFGRKVTSRMLAAAQRARRLAEEVGEGDKPLSAFGQLGQASPNATELEALSLLGGPDHDVYQIRFSQSPLAPGSHEPTRLKITPGQQRILGEAADFLRTKQPRAGITVSGLVVRLFRERKYGKGEVVIQGVDDDTGETRRFRVELDESDYNLAVQAHKTGLEVTATGDLDVRGTRRSLRRLTCFSVLPALGDD</sequence>
<keyword evidence="2" id="KW-1185">Reference proteome</keyword>
<name>A0A7W7VPW5_9ACTN</name>
<dbReference type="Proteomes" id="UP000552644">
    <property type="component" value="Unassembled WGS sequence"/>
</dbReference>
<dbReference type="RefSeq" id="WP_184718251.1">
    <property type="nucleotide sequence ID" value="NZ_JACHJP010000005.1"/>
</dbReference>
<dbReference type="EMBL" id="JACHJP010000005">
    <property type="protein sequence ID" value="MBB4917715.1"/>
    <property type="molecule type" value="Genomic_DNA"/>
</dbReference>
<protein>
    <submittedName>
        <fullName evidence="1">Uncharacterized protein</fullName>
    </submittedName>
</protein>
<gene>
    <name evidence="1" type="ORF">FHS44_004835</name>
</gene>
<organism evidence="1 2">
    <name type="scientific">Streptosporangium saharense</name>
    <dbReference type="NCBI Taxonomy" id="1706840"/>
    <lineage>
        <taxon>Bacteria</taxon>
        <taxon>Bacillati</taxon>
        <taxon>Actinomycetota</taxon>
        <taxon>Actinomycetes</taxon>
        <taxon>Streptosporangiales</taxon>
        <taxon>Streptosporangiaceae</taxon>
        <taxon>Streptosporangium</taxon>
    </lineage>
</organism>
<reference evidence="1 2" key="1">
    <citation type="submission" date="2020-08" db="EMBL/GenBank/DDBJ databases">
        <title>Genomic Encyclopedia of Type Strains, Phase III (KMG-III): the genomes of soil and plant-associated and newly described type strains.</title>
        <authorList>
            <person name="Whitman W."/>
        </authorList>
    </citation>
    <scope>NUCLEOTIDE SEQUENCE [LARGE SCALE GENOMIC DNA]</scope>
    <source>
        <strain evidence="1 2">CECT 8840</strain>
    </source>
</reference>